<dbReference type="OrthoDB" id="6079986at2"/>
<keyword evidence="1" id="KW-0812">Transmembrane</keyword>
<evidence type="ECO:0000313" key="3">
    <source>
        <dbReference type="Proteomes" id="UP000429229"/>
    </source>
</evidence>
<dbReference type="RefSeq" id="WP_160615245.1">
    <property type="nucleotide sequence ID" value="NZ_WTYR01000001.1"/>
</dbReference>
<organism evidence="2 3">
    <name type="scientific">Alteriqipengyuania halimionae</name>
    <dbReference type="NCBI Taxonomy" id="1926630"/>
    <lineage>
        <taxon>Bacteria</taxon>
        <taxon>Pseudomonadati</taxon>
        <taxon>Pseudomonadota</taxon>
        <taxon>Alphaproteobacteria</taxon>
        <taxon>Sphingomonadales</taxon>
        <taxon>Erythrobacteraceae</taxon>
        <taxon>Alteriqipengyuania</taxon>
    </lineage>
</organism>
<proteinExistence type="inferred from homology"/>
<feature type="transmembrane region" description="Helical" evidence="1">
    <location>
        <begin position="179"/>
        <end position="199"/>
    </location>
</feature>
<keyword evidence="1" id="KW-1003">Cell membrane</keyword>
<comment type="caution">
    <text evidence="2">The sequence shown here is derived from an EMBL/GenBank/DDBJ whole genome shotgun (WGS) entry which is preliminary data.</text>
</comment>
<dbReference type="EMBL" id="WTYR01000001">
    <property type="protein sequence ID" value="MXP08714.1"/>
    <property type="molecule type" value="Genomic_DNA"/>
</dbReference>
<evidence type="ECO:0000256" key="1">
    <source>
        <dbReference type="RuleBase" id="RU363076"/>
    </source>
</evidence>
<dbReference type="GO" id="GO:0005886">
    <property type="term" value="C:plasma membrane"/>
    <property type="evidence" value="ECO:0007669"/>
    <property type="project" value="UniProtKB-SubCell"/>
</dbReference>
<keyword evidence="1" id="KW-0472">Membrane</keyword>
<sequence>MRRLPIFSTIIVAAAVATMIALGIWQLGRGTERDRLKQAMAERPAMAMLDYPFADPTDPRYLYRRLRADCDTVTGFEVAGGKDAADHTGWRQIATCRNDASGQTFKVQIGIAERPDAEVQWQGGPVQGLAAAAPDQRGFLQRLTFRPAHRPAMIVAADPKAGLQASRQPDPSEYENTSWGYAGQWFFFALTALVVYALALRRRWRDRS</sequence>
<gene>
    <name evidence="2" type="ORF">GRI68_00775</name>
</gene>
<dbReference type="Pfam" id="PF02104">
    <property type="entry name" value="SURF1"/>
    <property type="match status" value="1"/>
</dbReference>
<keyword evidence="1" id="KW-1133">Transmembrane helix</keyword>
<dbReference type="AlphaFoldDB" id="A0A6I4U0G7"/>
<accession>A0A6I4U0G7</accession>
<comment type="subcellular location">
    <subcellularLocation>
        <location evidence="1">Cell membrane</location>
        <topology evidence="1">Multi-pass membrane protein</topology>
    </subcellularLocation>
</comment>
<keyword evidence="3" id="KW-1185">Reference proteome</keyword>
<feature type="transmembrane region" description="Helical" evidence="1">
    <location>
        <begin position="7"/>
        <end position="27"/>
    </location>
</feature>
<reference evidence="2 3" key="1">
    <citation type="submission" date="2019-12" db="EMBL/GenBank/DDBJ databases">
        <title>Genomic-based taxomic classification of the family Erythrobacteraceae.</title>
        <authorList>
            <person name="Xu L."/>
        </authorList>
    </citation>
    <scope>NUCLEOTIDE SEQUENCE [LARGE SCALE GENOMIC DNA]</scope>
    <source>
        <strain evidence="2 3">LMG 29519</strain>
    </source>
</reference>
<evidence type="ECO:0000313" key="2">
    <source>
        <dbReference type="EMBL" id="MXP08714.1"/>
    </source>
</evidence>
<protein>
    <recommendedName>
        <fullName evidence="1">SURF1-like protein</fullName>
    </recommendedName>
</protein>
<dbReference type="InterPro" id="IPR002994">
    <property type="entry name" value="Surf1/Shy1"/>
</dbReference>
<name>A0A6I4U0G7_9SPHN</name>
<comment type="similarity">
    <text evidence="1">Belongs to the SURF1 family.</text>
</comment>
<dbReference type="Proteomes" id="UP000429229">
    <property type="component" value="Unassembled WGS sequence"/>
</dbReference>